<protein>
    <submittedName>
        <fullName evidence="2">Uncharacterized protein</fullName>
    </submittedName>
</protein>
<reference evidence="2" key="1">
    <citation type="submission" date="2021-03" db="EMBL/GenBank/DDBJ databases">
        <title>Streptomyces strains.</title>
        <authorList>
            <person name="Lund M.B."/>
            <person name="Toerring T."/>
        </authorList>
    </citation>
    <scope>NUCLEOTIDE SEQUENCE</scope>
    <source>
        <strain evidence="2">JCM 4242</strain>
    </source>
</reference>
<organism evidence="2 3">
    <name type="scientific">Streptomyces triculaminicus</name>
    <dbReference type="NCBI Taxonomy" id="2816232"/>
    <lineage>
        <taxon>Bacteria</taxon>
        <taxon>Bacillati</taxon>
        <taxon>Actinomycetota</taxon>
        <taxon>Actinomycetes</taxon>
        <taxon>Kitasatosporales</taxon>
        <taxon>Streptomycetaceae</taxon>
        <taxon>Streptomyces</taxon>
    </lineage>
</organism>
<keyword evidence="3" id="KW-1185">Reference proteome</keyword>
<evidence type="ECO:0000313" key="3">
    <source>
        <dbReference type="Proteomes" id="UP000664781"/>
    </source>
</evidence>
<gene>
    <name evidence="2" type="ORF">J1792_07695</name>
</gene>
<feature type="compositionally biased region" description="Low complexity" evidence="1">
    <location>
        <begin position="67"/>
        <end position="80"/>
    </location>
</feature>
<proteinExistence type="predicted"/>
<sequence length="95" mass="10511">MDATQQHMFDLYRSARHDVPAPPAPGTGEWQLIRGMRTRRAFRAVVDERVAARRARWAAVLGRLRRPAAPARTAPARTAASGQGRTARTVPGARR</sequence>
<accession>A0A939FL12</accession>
<evidence type="ECO:0000256" key="1">
    <source>
        <dbReference type="SAM" id="MobiDB-lite"/>
    </source>
</evidence>
<dbReference type="Proteomes" id="UP000664781">
    <property type="component" value="Unassembled WGS sequence"/>
</dbReference>
<dbReference type="EMBL" id="JAFMOF010000001">
    <property type="protein sequence ID" value="MBO0652669.1"/>
    <property type="molecule type" value="Genomic_DNA"/>
</dbReference>
<name>A0A939FL12_9ACTN</name>
<dbReference type="RefSeq" id="WP_207246881.1">
    <property type="nucleotide sequence ID" value="NZ_JAFMOF010000001.1"/>
</dbReference>
<evidence type="ECO:0000313" key="2">
    <source>
        <dbReference type="EMBL" id="MBO0652669.1"/>
    </source>
</evidence>
<comment type="caution">
    <text evidence="2">The sequence shown here is derived from an EMBL/GenBank/DDBJ whole genome shotgun (WGS) entry which is preliminary data.</text>
</comment>
<dbReference type="AlphaFoldDB" id="A0A939FL12"/>
<feature type="region of interest" description="Disordered" evidence="1">
    <location>
        <begin position="67"/>
        <end position="95"/>
    </location>
</feature>